<proteinExistence type="predicted"/>
<evidence type="ECO:0000313" key="1">
    <source>
        <dbReference type="EMBL" id="KXT13998.1"/>
    </source>
</evidence>
<sequence length="126" mass="14586">MTGPSQRLQISDYVTGSDAVDGRLLDAVLEEVSTLMKIRPSMSKKMLYRSVHRRGHENARKSKIHDYKGIDDESLSMLQRSEKHWLKKPGEFWNPLKDPPLDCTADRDPQAHLLRYYRYFLASHGA</sequence>
<comment type="caution">
    <text evidence="1">The sequence shown here is derived from an EMBL/GenBank/DDBJ whole genome shotgun (WGS) entry which is preliminary data.</text>
</comment>
<dbReference type="OrthoDB" id="3251507at2759"/>
<dbReference type="Proteomes" id="UP000073492">
    <property type="component" value="Unassembled WGS sequence"/>
</dbReference>
<name>A0A139IGY3_9PEZI</name>
<gene>
    <name evidence="1" type="ORF">AC579_8855</name>
</gene>
<dbReference type="EMBL" id="LFZO01000097">
    <property type="protein sequence ID" value="KXT13998.1"/>
    <property type="molecule type" value="Genomic_DNA"/>
</dbReference>
<accession>A0A139IGY3</accession>
<keyword evidence="2" id="KW-1185">Reference proteome</keyword>
<reference evidence="1 2" key="1">
    <citation type="submission" date="2015-07" db="EMBL/GenBank/DDBJ databases">
        <title>Comparative genomics of the Sigatoka disease complex on banana suggests a link between parallel evolutionary changes in Pseudocercospora fijiensis and Pseudocercospora eumusae and increased virulence on the banana host.</title>
        <authorList>
            <person name="Chang T.-C."/>
            <person name="Salvucci A."/>
            <person name="Crous P.W."/>
            <person name="Stergiopoulos I."/>
        </authorList>
    </citation>
    <scope>NUCLEOTIDE SEQUENCE [LARGE SCALE GENOMIC DNA]</scope>
    <source>
        <strain evidence="1 2">CBS 116634</strain>
    </source>
</reference>
<dbReference type="AlphaFoldDB" id="A0A139IGY3"/>
<evidence type="ECO:0000313" key="2">
    <source>
        <dbReference type="Proteomes" id="UP000073492"/>
    </source>
</evidence>
<organism evidence="1 2">
    <name type="scientific">Pseudocercospora musae</name>
    <dbReference type="NCBI Taxonomy" id="113226"/>
    <lineage>
        <taxon>Eukaryota</taxon>
        <taxon>Fungi</taxon>
        <taxon>Dikarya</taxon>
        <taxon>Ascomycota</taxon>
        <taxon>Pezizomycotina</taxon>
        <taxon>Dothideomycetes</taxon>
        <taxon>Dothideomycetidae</taxon>
        <taxon>Mycosphaerellales</taxon>
        <taxon>Mycosphaerellaceae</taxon>
        <taxon>Pseudocercospora</taxon>
    </lineage>
</organism>
<protein>
    <submittedName>
        <fullName evidence="1">Uncharacterized protein</fullName>
    </submittedName>
</protein>